<sequence length="368" mass="41992">MSDKKFDPSRRDTLKKGLAIGAVSALPTFYINHAWSKDAQYQGEVFDAGGATLNIGEWGGGWEEFVRAGLTDQFEKDFNCKINWDSAFPWFPKFVTQGEKDPVYDIANWNLPNLTQTKQAGDYFLSVDEIIENVPNARDCWKFAFASGAGVTWAYQPYVYVYRTDRGDPVTSFRDFWLSRFANKRGTYGTENGLMHCWFMACAKEFGKDQYDMEAAFKAIKEGMPMKVSEFTFNMLSLLERGEVDIAVHIEGEALSLKEKGVPVDIYEWDSHPILTQTKTISRYSNPMQKKLAFALMNRTLDPAFLEAFGDKFLWRPTNSKAKITQSLATAGVENTESATEAFWVPDWDFFVENKLEITDRLNEIYGL</sequence>
<dbReference type="PANTHER" id="PTHR30006:SF2">
    <property type="entry name" value="ABC TRANSPORTER SUBSTRATE-BINDING PROTEIN"/>
    <property type="match status" value="1"/>
</dbReference>
<dbReference type="AlphaFoldDB" id="A0AAV5NZ47"/>
<reference evidence="3" key="1">
    <citation type="journal article" date="2019" name="Int. J. Syst. Evol. Microbiol.">
        <title>The Global Catalogue of Microorganisms (GCM) 10K type strain sequencing project: providing services to taxonomists for standard genome sequencing and annotation.</title>
        <authorList>
            <consortium name="The Broad Institute Genomics Platform"/>
            <consortium name="The Broad Institute Genome Sequencing Center for Infectious Disease"/>
            <person name="Wu L."/>
            <person name="Ma J."/>
        </authorList>
    </citation>
    <scope>NUCLEOTIDE SEQUENCE [LARGE SCALE GENOMIC DNA]</scope>
    <source>
        <strain evidence="3">NBRC 15640</strain>
    </source>
</reference>
<proteinExistence type="predicted"/>
<dbReference type="EMBL" id="BSNX01000075">
    <property type="protein sequence ID" value="GLQ75823.1"/>
    <property type="molecule type" value="Genomic_DNA"/>
</dbReference>
<evidence type="ECO:0008006" key="4">
    <source>
        <dbReference type="Google" id="ProtNLM"/>
    </source>
</evidence>
<dbReference type="GO" id="GO:0030975">
    <property type="term" value="F:thiamine binding"/>
    <property type="evidence" value="ECO:0007669"/>
    <property type="project" value="TreeGrafter"/>
</dbReference>
<dbReference type="GO" id="GO:0030976">
    <property type="term" value="F:thiamine pyrophosphate binding"/>
    <property type="evidence" value="ECO:0007669"/>
    <property type="project" value="TreeGrafter"/>
</dbReference>
<dbReference type="GO" id="GO:0015888">
    <property type="term" value="P:thiamine transport"/>
    <property type="evidence" value="ECO:0007669"/>
    <property type="project" value="TreeGrafter"/>
</dbReference>
<dbReference type="GO" id="GO:0030288">
    <property type="term" value="C:outer membrane-bounded periplasmic space"/>
    <property type="evidence" value="ECO:0007669"/>
    <property type="project" value="TreeGrafter"/>
</dbReference>
<evidence type="ECO:0000313" key="3">
    <source>
        <dbReference type="Proteomes" id="UP001156690"/>
    </source>
</evidence>
<name>A0AAV5NZ47_9VIBR</name>
<protein>
    <recommendedName>
        <fullName evidence="4">ABC transporter substrate-binding protein</fullName>
    </recommendedName>
</protein>
<keyword evidence="1" id="KW-0732">Signal</keyword>
<evidence type="ECO:0000313" key="2">
    <source>
        <dbReference type="EMBL" id="GLQ75823.1"/>
    </source>
</evidence>
<dbReference type="RefSeq" id="WP_126606668.1">
    <property type="nucleotide sequence ID" value="NZ_AP025145.1"/>
</dbReference>
<dbReference type="SUPFAM" id="SSF53850">
    <property type="entry name" value="Periplasmic binding protein-like II"/>
    <property type="match status" value="1"/>
</dbReference>
<accession>A0AAV5NZ47</accession>
<keyword evidence="3" id="KW-1185">Reference proteome</keyword>
<evidence type="ECO:0000256" key="1">
    <source>
        <dbReference type="ARBA" id="ARBA00022729"/>
    </source>
</evidence>
<dbReference type="Proteomes" id="UP001156690">
    <property type="component" value="Unassembled WGS sequence"/>
</dbReference>
<dbReference type="Gene3D" id="3.40.190.10">
    <property type="entry name" value="Periplasmic binding protein-like II"/>
    <property type="match status" value="2"/>
</dbReference>
<comment type="caution">
    <text evidence="2">The sequence shown here is derived from an EMBL/GenBank/DDBJ whole genome shotgun (WGS) entry which is preliminary data.</text>
</comment>
<dbReference type="PANTHER" id="PTHR30006">
    <property type="entry name" value="THIAMINE-BINDING PERIPLASMIC PROTEIN-RELATED"/>
    <property type="match status" value="1"/>
</dbReference>
<gene>
    <name evidence="2" type="ORF">GCM10007932_51860</name>
</gene>
<organism evidence="2 3">
    <name type="scientific">Vibrio penaeicida</name>
    <dbReference type="NCBI Taxonomy" id="104609"/>
    <lineage>
        <taxon>Bacteria</taxon>
        <taxon>Pseudomonadati</taxon>
        <taxon>Pseudomonadota</taxon>
        <taxon>Gammaproteobacteria</taxon>
        <taxon>Vibrionales</taxon>
        <taxon>Vibrionaceae</taxon>
        <taxon>Vibrio</taxon>
    </lineage>
</organism>